<keyword evidence="3" id="KW-0966">Cell projection</keyword>
<dbReference type="Pfam" id="PF02120">
    <property type="entry name" value="Flg_hook"/>
    <property type="match status" value="1"/>
</dbReference>
<dbReference type="Gene3D" id="3.30.750.140">
    <property type="match status" value="1"/>
</dbReference>
<evidence type="ECO:0000259" key="2">
    <source>
        <dbReference type="Pfam" id="PF02120"/>
    </source>
</evidence>
<dbReference type="OrthoDB" id="7203912at2"/>
<feature type="region of interest" description="Disordered" evidence="1">
    <location>
        <begin position="538"/>
        <end position="597"/>
    </location>
</feature>
<feature type="region of interest" description="Disordered" evidence="1">
    <location>
        <begin position="354"/>
        <end position="384"/>
    </location>
</feature>
<dbReference type="InterPro" id="IPR038610">
    <property type="entry name" value="FliK-like_C_sf"/>
</dbReference>
<feature type="domain" description="Flagellar hook-length control protein-like C-terminal" evidence="2">
    <location>
        <begin position="475"/>
        <end position="558"/>
    </location>
</feature>
<sequence>MEIQSNISAASLFEGLSQSQTQGTGTKDDAFSKMMDRMTSDSIDRKRAQAKDDAKEAQDARAEAKRQSAPVRAERPRLDSTPPPRQTEKPEPPPARSETAEAKPAPRDDAKDKVRAKDDAPPRKAAAAKTDKPAAKDGAAAPSADKTTADAVNADDVATEKGATVAATEEDTTGGADGDPASNGQAADAAPSDTTTVIDATLTITETVVEIVTPTSDTLLASLQLSGLATQQTAPKTDADATATATATGAAAQGGAANAAGTDPAAQLAARLAQAQQAAATAGQTAAAPSAGTDPNGQGKDATASAGETPLDPAKLLADGAASDGDAATQALPSDDGSAIPTSFADLIASAKAKMGDKADGKATGGDAGTGKNDGQPQTAMLKAPPPPPGLEALKSTADSQAVGALTSATAAAAMTETASAHTGTAAHTHAALAAMEAPRAAAQIDMTQATANLRPSRGTAGTPLGVPDQVAVHIKKNVAADVDQFTINLHPAELGRIDIKLDIGADGRVSAMVAVEKAQTLELLQRDSRGLERALQDAGLQTDSNSLNFSLRGDGNQSQGDGNGNGSGKRGRGLRGGAGDEADPGQSAAYTVTVGDGRLDIRA</sequence>
<evidence type="ECO:0000313" key="3">
    <source>
        <dbReference type="EMBL" id="RJF82192.1"/>
    </source>
</evidence>
<protein>
    <submittedName>
        <fullName evidence="3">Flagellar hook-length control protein FliK</fullName>
    </submittedName>
</protein>
<keyword evidence="3" id="KW-0282">Flagellum</keyword>
<evidence type="ECO:0000256" key="1">
    <source>
        <dbReference type="SAM" id="MobiDB-lite"/>
    </source>
</evidence>
<name>A0A418VYG3_9PROT</name>
<dbReference type="InterPro" id="IPR021136">
    <property type="entry name" value="Flagellar_hook_control-like_C"/>
</dbReference>
<feature type="compositionally biased region" description="Low complexity" evidence="1">
    <location>
        <begin position="272"/>
        <end position="288"/>
    </location>
</feature>
<dbReference type="Proteomes" id="UP000283458">
    <property type="component" value="Unassembled WGS sequence"/>
</dbReference>
<feature type="compositionally biased region" description="Low complexity" evidence="1">
    <location>
        <begin position="136"/>
        <end position="156"/>
    </location>
</feature>
<proteinExistence type="predicted"/>
<feature type="region of interest" description="Disordered" evidence="1">
    <location>
        <begin position="272"/>
        <end position="318"/>
    </location>
</feature>
<dbReference type="AlphaFoldDB" id="A0A418VYG3"/>
<keyword evidence="3" id="KW-0969">Cilium</keyword>
<dbReference type="RefSeq" id="WP_119832276.1">
    <property type="nucleotide sequence ID" value="NZ_QYUL01000002.1"/>
</dbReference>
<feature type="compositionally biased region" description="Gly residues" evidence="1">
    <location>
        <begin position="562"/>
        <end position="580"/>
    </location>
</feature>
<comment type="caution">
    <text evidence="3">The sequence shown here is derived from an EMBL/GenBank/DDBJ whole genome shotgun (WGS) entry which is preliminary data.</text>
</comment>
<evidence type="ECO:0000313" key="4">
    <source>
        <dbReference type="Proteomes" id="UP000283458"/>
    </source>
</evidence>
<feature type="compositionally biased region" description="Basic and acidic residues" evidence="1">
    <location>
        <begin position="26"/>
        <end position="78"/>
    </location>
</feature>
<keyword evidence="4" id="KW-1185">Reference proteome</keyword>
<reference evidence="3 4" key="1">
    <citation type="submission" date="2018-09" db="EMBL/GenBank/DDBJ databases">
        <authorList>
            <person name="Zhu H."/>
        </authorList>
    </citation>
    <scope>NUCLEOTIDE SEQUENCE [LARGE SCALE GENOMIC DNA]</scope>
    <source>
        <strain evidence="3 4">K2W22B-5</strain>
    </source>
</reference>
<dbReference type="EMBL" id="QYUL01000002">
    <property type="protein sequence ID" value="RJF82192.1"/>
    <property type="molecule type" value="Genomic_DNA"/>
</dbReference>
<accession>A0A418VYG3</accession>
<feature type="compositionally biased region" description="Basic and acidic residues" evidence="1">
    <location>
        <begin position="98"/>
        <end position="122"/>
    </location>
</feature>
<dbReference type="CDD" id="cd17470">
    <property type="entry name" value="T3SS_Flik_C"/>
    <property type="match status" value="1"/>
</dbReference>
<feature type="region of interest" description="Disordered" evidence="1">
    <location>
        <begin position="13"/>
        <end position="194"/>
    </location>
</feature>
<gene>
    <name evidence="3" type="ORF">D3877_19270</name>
</gene>
<organism evidence="3 4">
    <name type="scientific">Azospirillum cavernae</name>
    <dbReference type="NCBI Taxonomy" id="2320860"/>
    <lineage>
        <taxon>Bacteria</taxon>
        <taxon>Pseudomonadati</taxon>
        <taxon>Pseudomonadota</taxon>
        <taxon>Alphaproteobacteria</taxon>
        <taxon>Rhodospirillales</taxon>
        <taxon>Azospirillaceae</taxon>
        <taxon>Azospirillum</taxon>
    </lineage>
</organism>
<feature type="compositionally biased region" description="Polar residues" evidence="1">
    <location>
        <begin position="16"/>
        <end position="25"/>
    </location>
</feature>
<feature type="compositionally biased region" description="Polar residues" evidence="1">
    <location>
        <begin position="540"/>
        <end position="550"/>
    </location>
</feature>